<protein>
    <submittedName>
        <fullName evidence="2">Glycerophosphodiester phosphodiesterase</fullName>
    </submittedName>
</protein>
<feature type="domain" description="GP-PDE" evidence="1">
    <location>
        <begin position="6"/>
        <end position="240"/>
    </location>
</feature>
<dbReference type="InterPro" id="IPR030395">
    <property type="entry name" value="GP_PDE_dom"/>
</dbReference>
<dbReference type="Proteomes" id="UP000886005">
    <property type="component" value="Unassembled WGS sequence"/>
</dbReference>
<dbReference type="Gene3D" id="3.20.20.190">
    <property type="entry name" value="Phosphatidylinositol (PI) phosphodiesterase"/>
    <property type="match status" value="1"/>
</dbReference>
<dbReference type="EMBL" id="DRLD01000308">
    <property type="protein sequence ID" value="HED11215.1"/>
    <property type="molecule type" value="Genomic_DNA"/>
</dbReference>
<dbReference type="PANTHER" id="PTHR46211">
    <property type="entry name" value="GLYCEROPHOSPHORYL DIESTER PHOSPHODIESTERASE"/>
    <property type="match status" value="1"/>
</dbReference>
<evidence type="ECO:0000259" key="1">
    <source>
        <dbReference type="PROSITE" id="PS51704"/>
    </source>
</evidence>
<proteinExistence type="predicted"/>
<dbReference type="SUPFAM" id="SSF51695">
    <property type="entry name" value="PLC-like phosphodiesterases"/>
    <property type="match status" value="1"/>
</dbReference>
<evidence type="ECO:0000313" key="2">
    <source>
        <dbReference type="EMBL" id="HED11215.1"/>
    </source>
</evidence>
<reference evidence="2" key="1">
    <citation type="journal article" date="2020" name="mSystems">
        <title>Genome- and Community-Level Interaction Insights into Carbon Utilization and Element Cycling Functions of Hydrothermarchaeota in Hydrothermal Sediment.</title>
        <authorList>
            <person name="Zhou Z."/>
            <person name="Liu Y."/>
            <person name="Xu W."/>
            <person name="Pan J."/>
            <person name="Luo Z.H."/>
            <person name="Li M."/>
        </authorList>
    </citation>
    <scope>NUCLEOTIDE SEQUENCE [LARGE SCALE GENOMIC DNA]</scope>
    <source>
        <strain evidence="2">HyVt-456</strain>
    </source>
</reference>
<dbReference type="Pfam" id="PF03009">
    <property type="entry name" value="GDPD"/>
    <property type="match status" value="1"/>
</dbReference>
<dbReference type="PROSITE" id="PS51704">
    <property type="entry name" value="GP_PDE"/>
    <property type="match status" value="1"/>
</dbReference>
<dbReference type="AlphaFoldDB" id="A0A7V1LNL8"/>
<dbReference type="GO" id="GO:0006629">
    <property type="term" value="P:lipid metabolic process"/>
    <property type="evidence" value="ECO:0007669"/>
    <property type="project" value="InterPro"/>
</dbReference>
<gene>
    <name evidence="2" type="ORF">ENJ10_11050</name>
</gene>
<dbReference type="GO" id="GO:0008081">
    <property type="term" value="F:phosphoric diester hydrolase activity"/>
    <property type="evidence" value="ECO:0007669"/>
    <property type="project" value="InterPro"/>
</dbReference>
<dbReference type="PANTHER" id="PTHR46211:SF14">
    <property type="entry name" value="GLYCEROPHOSPHODIESTER PHOSPHODIESTERASE"/>
    <property type="match status" value="1"/>
</dbReference>
<sequence>MKQTIPYLISHRGRADHSYVENTIEAFQSALDQGANGLEIDVQLCGSGEIIVFHDFYLRRLFNKRRFTWSTPLKEIRAWGRRNSGRQDFYIPTLNEFIEHFKGTVPVNLDAKVFLPFFGAFAKYLVRTIKASGYRSQFWVSSFNPMFIRMIKHNGADIQTGFLFSRYDIMRRLSEPLWHCDFWHPKAHLIDDDFIQLARSHNKKIFTWTVNEPAEWKRLSAYPEVRGIISDKIHLLRKEIDQELTKNPLLL</sequence>
<organism evidence="2">
    <name type="scientific">Caldithrix abyssi</name>
    <dbReference type="NCBI Taxonomy" id="187145"/>
    <lineage>
        <taxon>Bacteria</taxon>
        <taxon>Pseudomonadati</taxon>
        <taxon>Calditrichota</taxon>
        <taxon>Calditrichia</taxon>
        <taxon>Calditrichales</taxon>
        <taxon>Calditrichaceae</taxon>
        <taxon>Caldithrix</taxon>
    </lineage>
</organism>
<accession>A0A7V1LNL8</accession>
<name>A0A7V1LNL8_CALAY</name>
<comment type="caution">
    <text evidence="2">The sequence shown here is derived from an EMBL/GenBank/DDBJ whole genome shotgun (WGS) entry which is preliminary data.</text>
</comment>
<dbReference type="CDD" id="cd08556">
    <property type="entry name" value="GDPD"/>
    <property type="match status" value="1"/>
</dbReference>
<dbReference type="InterPro" id="IPR017946">
    <property type="entry name" value="PLC-like_Pdiesterase_TIM-brl"/>
</dbReference>